<gene>
    <name evidence="2" type="ORF">ACOC_LOCUS12547</name>
</gene>
<dbReference type="EMBL" id="UYYA01005088">
    <property type="protein sequence ID" value="VDM64132.1"/>
    <property type="molecule type" value="Genomic_DNA"/>
</dbReference>
<dbReference type="AlphaFoldDB" id="A0A0R3Q0S6"/>
<feature type="compositionally biased region" description="Low complexity" evidence="1">
    <location>
        <begin position="75"/>
        <end position="84"/>
    </location>
</feature>
<sequence>MYGNIHFESNPKGLTGNVPRNGVEQEHVEQILYRALREFHGTKEFPQYRGTHSDDGSSNFELNNNDSLPHKNEQSSSTGSGVHSGSKRLVFMMDHGVEIGDRRHQMRHDVSASIAEIGDRIKLRVNSQLFKRENFCWYCYEKCLETCAAESIIPPSVCTRCFWHQGHCMRDGKVVADFGVSGGHFSLPHEWVAHIKCRHCGAAARGPHANSHSPVLEFDKLSLHST</sequence>
<evidence type="ECO:0000256" key="1">
    <source>
        <dbReference type="SAM" id="MobiDB-lite"/>
    </source>
</evidence>
<protein>
    <submittedName>
        <fullName evidence="4">Phorbol-ester/DAG-type domain-containing protein</fullName>
    </submittedName>
</protein>
<name>A0A0R3Q0S6_ANGCS</name>
<evidence type="ECO:0000313" key="4">
    <source>
        <dbReference type="WBParaSite" id="ACOC_0001254601-mRNA-1"/>
    </source>
</evidence>
<dbReference type="Proteomes" id="UP000267027">
    <property type="component" value="Unassembled WGS sequence"/>
</dbReference>
<evidence type="ECO:0000313" key="3">
    <source>
        <dbReference type="Proteomes" id="UP000267027"/>
    </source>
</evidence>
<reference evidence="4" key="1">
    <citation type="submission" date="2017-02" db="UniProtKB">
        <authorList>
            <consortium name="WormBaseParasite"/>
        </authorList>
    </citation>
    <scope>IDENTIFICATION</scope>
</reference>
<dbReference type="WBParaSite" id="ACOC_0001254601-mRNA-1">
    <property type="protein sequence ID" value="ACOC_0001254601-mRNA-1"/>
    <property type="gene ID" value="ACOC_0001254601"/>
</dbReference>
<feature type="region of interest" description="Disordered" evidence="1">
    <location>
        <begin position="45"/>
        <end position="84"/>
    </location>
</feature>
<organism evidence="4">
    <name type="scientific">Angiostrongylus costaricensis</name>
    <name type="common">Nematode worm</name>
    <dbReference type="NCBI Taxonomy" id="334426"/>
    <lineage>
        <taxon>Eukaryota</taxon>
        <taxon>Metazoa</taxon>
        <taxon>Ecdysozoa</taxon>
        <taxon>Nematoda</taxon>
        <taxon>Chromadorea</taxon>
        <taxon>Rhabditida</taxon>
        <taxon>Rhabditina</taxon>
        <taxon>Rhabditomorpha</taxon>
        <taxon>Strongyloidea</taxon>
        <taxon>Metastrongylidae</taxon>
        <taxon>Angiostrongylus</taxon>
    </lineage>
</organism>
<proteinExistence type="predicted"/>
<feature type="compositionally biased region" description="Polar residues" evidence="1">
    <location>
        <begin position="56"/>
        <end position="67"/>
    </location>
</feature>
<accession>A0A0R3Q0S6</accession>
<keyword evidence="3" id="KW-1185">Reference proteome</keyword>
<feature type="region of interest" description="Disordered" evidence="1">
    <location>
        <begin position="1"/>
        <end position="22"/>
    </location>
</feature>
<reference evidence="2 3" key="2">
    <citation type="submission" date="2018-11" db="EMBL/GenBank/DDBJ databases">
        <authorList>
            <consortium name="Pathogen Informatics"/>
        </authorList>
    </citation>
    <scope>NUCLEOTIDE SEQUENCE [LARGE SCALE GENOMIC DNA]</scope>
    <source>
        <strain evidence="2 3">Costa Rica</strain>
    </source>
</reference>
<evidence type="ECO:0000313" key="2">
    <source>
        <dbReference type="EMBL" id="VDM64132.1"/>
    </source>
</evidence>